<organism evidence="2 3">
    <name type="scientific">Saitozyma podzolica</name>
    <dbReference type="NCBI Taxonomy" id="1890683"/>
    <lineage>
        <taxon>Eukaryota</taxon>
        <taxon>Fungi</taxon>
        <taxon>Dikarya</taxon>
        <taxon>Basidiomycota</taxon>
        <taxon>Agaricomycotina</taxon>
        <taxon>Tremellomycetes</taxon>
        <taxon>Tremellales</taxon>
        <taxon>Trimorphomycetaceae</taxon>
        <taxon>Saitozyma</taxon>
    </lineage>
</organism>
<gene>
    <name evidence="2" type="ORF">EHS25_003981</name>
</gene>
<proteinExistence type="predicted"/>
<evidence type="ECO:0000313" key="2">
    <source>
        <dbReference type="EMBL" id="RSH94178.1"/>
    </source>
</evidence>
<dbReference type="AlphaFoldDB" id="A0A427YSQ2"/>
<feature type="compositionally biased region" description="Low complexity" evidence="1">
    <location>
        <begin position="52"/>
        <end position="71"/>
    </location>
</feature>
<name>A0A427YSQ2_9TREE</name>
<protein>
    <submittedName>
        <fullName evidence="2">Uncharacterized protein</fullName>
    </submittedName>
</protein>
<feature type="region of interest" description="Disordered" evidence="1">
    <location>
        <begin position="155"/>
        <end position="179"/>
    </location>
</feature>
<sequence length="179" mass="18988">MLIPLSDLGDSGDGEMSQAAAAPIHLVLPRSELTAPLLSTPSLIHGYRVPVPSSSTRISPRPSAAALQSGPSPSPPSPARNSSPWGSCSQRPSHVLEGQTFRLDHEKIYDDDADNIPTHEGNGFKGRREAERIDAADGAGDASLQGQTFGAVLKSEDLSGIQGLQRRPTTAEEYHEESK</sequence>
<dbReference type="EMBL" id="RSCD01000002">
    <property type="protein sequence ID" value="RSH94178.1"/>
    <property type="molecule type" value="Genomic_DNA"/>
</dbReference>
<comment type="caution">
    <text evidence="2">The sequence shown here is derived from an EMBL/GenBank/DDBJ whole genome shotgun (WGS) entry which is preliminary data.</text>
</comment>
<evidence type="ECO:0000313" key="3">
    <source>
        <dbReference type="Proteomes" id="UP000279259"/>
    </source>
</evidence>
<feature type="region of interest" description="Disordered" evidence="1">
    <location>
        <begin position="52"/>
        <end position="128"/>
    </location>
</feature>
<dbReference type="Proteomes" id="UP000279259">
    <property type="component" value="Unassembled WGS sequence"/>
</dbReference>
<evidence type="ECO:0000256" key="1">
    <source>
        <dbReference type="SAM" id="MobiDB-lite"/>
    </source>
</evidence>
<feature type="compositionally biased region" description="Basic and acidic residues" evidence="1">
    <location>
        <begin position="169"/>
        <end position="179"/>
    </location>
</feature>
<reference evidence="2 3" key="1">
    <citation type="submission" date="2018-11" db="EMBL/GenBank/DDBJ databases">
        <title>Genome sequence of Saitozyma podzolica DSM 27192.</title>
        <authorList>
            <person name="Aliyu H."/>
            <person name="Gorte O."/>
            <person name="Ochsenreither K."/>
        </authorList>
    </citation>
    <scope>NUCLEOTIDE SEQUENCE [LARGE SCALE GENOMIC DNA]</scope>
    <source>
        <strain evidence="2 3">DSM 27192</strain>
    </source>
</reference>
<keyword evidence="3" id="KW-1185">Reference proteome</keyword>
<accession>A0A427YSQ2</accession>